<comment type="similarity">
    <text evidence="1">Belongs to the CFAP298 family.</text>
</comment>
<dbReference type="Proteomes" id="UP001188597">
    <property type="component" value="Unassembled WGS sequence"/>
</dbReference>
<dbReference type="Pfam" id="PF11069">
    <property type="entry name" value="CFAP298"/>
    <property type="match status" value="1"/>
</dbReference>
<dbReference type="AlphaFoldDB" id="A0AA88VMH1"/>
<organism evidence="2 3">
    <name type="scientific">Escallonia herrerae</name>
    <dbReference type="NCBI Taxonomy" id="1293975"/>
    <lineage>
        <taxon>Eukaryota</taxon>
        <taxon>Viridiplantae</taxon>
        <taxon>Streptophyta</taxon>
        <taxon>Embryophyta</taxon>
        <taxon>Tracheophyta</taxon>
        <taxon>Spermatophyta</taxon>
        <taxon>Magnoliopsida</taxon>
        <taxon>eudicotyledons</taxon>
        <taxon>Gunneridae</taxon>
        <taxon>Pentapetalae</taxon>
        <taxon>asterids</taxon>
        <taxon>campanulids</taxon>
        <taxon>Escalloniales</taxon>
        <taxon>Escalloniaceae</taxon>
        <taxon>Escallonia</taxon>
    </lineage>
</organism>
<evidence type="ECO:0000256" key="1">
    <source>
        <dbReference type="ARBA" id="ARBA00009619"/>
    </source>
</evidence>
<gene>
    <name evidence="2" type="ORF">RJ639_012912</name>
</gene>
<keyword evidence="3" id="KW-1185">Reference proteome</keyword>
<protein>
    <submittedName>
        <fullName evidence="2">Uncharacterized protein</fullName>
    </submittedName>
</protein>
<evidence type="ECO:0000313" key="2">
    <source>
        <dbReference type="EMBL" id="KAK3011886.1"/>
    </source>
</evidence>
<dbReference type="EMBL" id="JAVXUP010001416">
    <property type="protein sequence ID" value="KAK3011886.1"/>
    <property type="molecule type" value="Genomic_DNA"/>
</dbReference>
<evidence type="ECO:0000313" key="3">
    <source>
        <dbReference type="Proteomes" id="UP001188597"/>
    </source>
</evidence>
<dbReference type="InterPro" id="IPR021298">
    <property type="entry name" value="CFAP298"/>
</dbReference>
<accession>A0AA88VMH1</accession>
<sequence>MVQLLVKLGGDGDTEEEFLFDCQITSSIEEIADAVIEIANFQSEIQSITFHLEPRLSPLLHTDLQRKVMPLMKALSEAEAYVSKDQVQHNKPLSVYVLRDQTPISSNTVQVIWKCEKIFIQEAHVRFSGLEHLDEGTTQLWWAGKELTRGKKLCDYIGKNERTKELLEDAVYLGGENCVTIETAFNHSNGHLYSPRDLQLVPWTAIREQKAVFIIRKEKYGAPTIAFVVPRLSGLGFSRSALVSADLSGMCPNVLKRQTVKLPLLVRTFDSLDPLELLEIEDEGDPDEEDTNLVAEKRLIAPENDLL</sequence>
<comment type="caution">
    <text evidence="2">The sequence shown here is derived from an EMBL/GenBank/DDBJ whole genome shotgun (WGS) entry which is preliminary data.</text>
</comment>
<proteinExistence type="inferred from homology"/>
<reference evidence="2" key="1">
    <citation type="submission" date="2022-12" db="EMBL/GenBank/DDBJ databases">
        <title>Draft genome assemblies for two species of Escallonia (Escalloniales).</title>
        <authorList>
            <person name="Chanderbali A."/>
            <person name="Dervinis C."/>
            <person name="Anghel I."/>
            <person name="Soltis D."/>
            <person name="Soltis P."/>
            <person name="Zapata F."/>
        </authorList>
    </citation>
    <scope>NUCLEOTIDE SEQUENCE</scope>
    <source>
        <strain evidence="2">UCBG64.0493</strain>
        <tissue evidence="2">Leaf</tissue>
    </source>
</reference>
<name>A0AA88VMH1_9ASTE</name>
<dbReference type="PANTHER" id="PTHR13238:SF0">
    <property type="entry name" value="CILIA- AND FLAGELLA-ASSOCIATED PROTEIN 298"/>
    <property type="match status" value="1"/>
</dbReference>
<dbReference type="PANTHER" id="PTHR13238">
    <property type="entry name" value="PROTEIN C21ORF59"/>
    <property type="match status" value="1"/>
</dbReference>